<accession>A0A9X0BH37</accession>
<organism evidence="1 2">
    <name type="scientific">Penicillium desertorum</name>
    <dbReference type="NCBI Taxonomy" id="1303715"/>
    <lineage>
        <taxon>Eukaryota</taxon>
        <taxon>Fungi</taxon>
        <taxon>Dikarya</taxon>
        <taxon>Ascomycota</taxon>
        <taxon>Pezizomycotina</taxon>
        <taxon>Eurotiomycetes</taxon>
        <taxon>Eurotiomycetidae</taxon>
        <taxon>Eurotiales</taxon>
        <taxon>Aspergillaceae</taxon>
        <taxon>Penicillium</taxon>
    </lineage>
</organism>
<protein>
    <submittedName>
        <fullName evidence="1">Glycoside hydrolasesuperfamily</fullName>
    </submittedName>
</protein>
<reference evidence="1" key="2">
    <citation type="journal article" date="2023" name="IMA Fungus">
        <title>Comparative genomic study of the Penicillium genus elucidates a diverse pangenome and 15 lateral gene transfer events.</title>
        <authorList>
            <person name="Petersen C."/>
            <person name="Sorensen T."/>
            <person name="Nielsen M.R."/>
            <person name="Sondergaard T.E."/>
            <person name="Sorensen J.L."/>
            <person name="Fitzpatrick D.A."/>
            <person name="Frisvad J.C."/>
            <person name="Nielsen K.L."/>
        </authorList>
    </citation>
    <scope>NUCLEOTIDE SEQUENCE</scope>
    <source>
        <strain evidence="1">IBT 17660</strain>
    </source>
</reference>
<dbReference type="AlphaFoldDB" id="A0A9X0BH37"/>
<keyword evidence="2" id="KW-1185">Reference proteome</keyword>
<gene>
    <name evidence="1" type="ORF">N7530_010966</name>
</gene>
<proteinExistence type="predicted"/>
<name>A0A9X0BH37_9EURO</name>
<dbReference type="GO" id="GO:0016787">
    <property type="term" value="F:hydrolase activity"/>
    <property type="evidence" value="ECO:0007669"/>
    <property type="project" value="UniProtKB-KW"/>
</dbReference>
<dbReference type="Proteomes" id="UP001147760">
    <property type="component" value="Unassembled WGS sequence"/>
</dbReference>
<reference evidence="1" key="1">
    <citation type="submission" date="2022-12" db="EMBL/GenBank/DDBJ databases">
        <authorList>
            <person name="Petersen C."/>
        </authorList>
    </citation>
    <scope>NUCLEOTIDE SEQUENCE</scope>
    <source>
        <strain evidence="1">IBT 17660</strain>
    </source>
</reference>
<evidence type="ECO:0000313" key="1">
    <source>
        <dbReference type="EMBL" id="KAJ5459022.1"/>
    </source>
</evidence>
<dbReference type="EMBL" id="JAPWDO010000008">
    <property type="protein sequence ID" value="KAJ5459022.1"/>
    <property type="molecule type" value="Genomic_DNA"/>
</dbReference>
<keyword evidence="1" id="KW-0378">Hydrolase</keyword>
<evidence type="ECO:0000313" key="2">
    <source>
        <dbReference type="Proteomes" id="UP001147760"/>
    </source>
</evidence>
<comment type="caution">
    <text evidence="1">The sequence shown here is derived from an EMBL/GenBank/DDBJ whole genome shotgun (WGS) entry which is preliminary data.</text>
</comment>
<sequence>MPNAFHSASGILRMHLVDLIHGHTASPLLAQSMHANILVTVSPSLFADHKERLNLTGPPHKVDCSTYVLSGPVEGTSYILDKEKEFYKDTIDKYGLMSHGSKLSDKYDAALLYTEDITDAVQAAKMLLFTSGSTMQQMQKVMDTVDKITAEEKESLVINSFFLDADPYGEHYYLDFRACHCLADCVSCRGG</sequence>